<comment type="caution">
    <text evidence="1">The sequence shown here is derived from an EMBL/GenBank/DDBJ whole genome shotgun (WGS) entry which is preliminary data.</text>
</comment>
<accession>A0A8H6XIF4</accession>
<reference evidence="1" key="1">
    <citation type="submission" date="2020-05" db="EMBL/GenBank/DDBJ databases">
        <title>Mycena genomes resolve the evolution of fungal bioluminescence.</title>
        <authorList>
            <person name="Tsai I.J."/>
        </authorList>
    </citation>
    <scope>NUCLEOTIDE SEQUENCE</scope>
    <source>
        <strain evidence="1">160909Yilan</strain>
    </source>
</reference>
<evidence type="ECO:0000313" key="1">
    <source>
        <dbReference type="EMBL" id="KAF7341813.1"/>
    </source>
</evidence>
<proteinExistence type="predicted"/>
<dbReference type="OrthoDB" id="3257768at2759"/>
<dbReference type="EMBL" id="JACAZH010000026">
    <property type="protein sequence ID" value="KAF7341813.1"/>
    <property type="molecule type" value="Genomic_DNA"/>
</dbReference>
<evidence type="ECO:0000313" key="2">
    <source>
        <dbReference type="Proteomes" id="UP000623467"/>
    </source>
</evidence>
<name>A0A8H6XIF4_9AGAR</name>
<protein>
    <submittedName>
        <fullName evidence="1">Uncharacterized protein</fullName>
    </submittedName>
</protein>
<keyword evidence="2" id="KW-1185">Reference proteome</keyword>
<dbReference type="AlphaFoldDB" id="A0A8H6XIF4"/>
<organism evidence="1 2">
    <name type="scientific">Mycena sanguinolenta</name>
    <dbReference type="NCBI Taxonomy" id="230812"/>
    <lineage>
        <taxon>Eukaryota</taxon>
        <taxon>Fungi</taxon>
        <taxon>Dikarya</taxon>
        <taxon>Basidiomycota</taxon>
        <taxon>Agaricomycotina</taxon>
        <taxon>Agaricomycetes</taxon>
        <taxon>Agaricomycetidae</taxon>
        <taxon>Agaricales</taxon>
        <taxon>Marasmiineae</taxon>
        <taxon>Mycenaceae</taxon>
        <taxon>Mycena</taxon>
    </lineage>
</organism>
<gene>
    <name evidence="1" type="ORF">MSAN_02036300</name>
</gene>
<dbReference type="Proteomes" id="UP000623467">
    <property type="component" value="Unassembled WGS sequence"/>
</dbReference>
<sequence length="193" mass="21411">MATAAILRRRLDAARKEQASQRQAFELFSLQQAVQVPEWKRIVEEYEADNTQKNPYSLKISGLTEAEVKLQFATEEEEEAKKGFPALHEVSRSGFITAGLELEDQQRRTRVQAELKKAGTTAMVINMKSLRAKLNRGIAKFRILQATYTPAAIQALAKRVTPVDELPEDIPLMLPSALTEAERDGGGLCEGAG</sequence>